<accession>A0A160VB83</accession>
<dbReference type="CDD" id="cd02440">
    <property type="entry name" value="AdoMet_MTases"/>
    <property type="match status" value="1"/>
</dbReference>
<evidence type="ECO:0000256" key="1">
    <source>
        <dbReference type="ARBA" id="ARBA00022679"/>
    </source>
</evidence>
<organism evidence="3">
    <name type="scientific">hydrothermal vent metagenome</name>
    <dbReference type="NCBI Taxonomy" id="652676"/>
    <lineage>
        <taxon>unclassified sequences</taxon>
        <taxon>metagenomes</taxon>
        <taxon>ecological metagenomes</taxon>
    </lineage>
</organism>
<dbReference type="Pfam" id="PF08241">
    <property type="entry name" value="Methyltransf_11"/>
    <property type="match status" value="1"/>
</dbReference>
<keyword evidence="3" id="KW-0489">Methyltransferase</keyword>
<feature type="domain" description="Methyltransferase type 11" evidence="2">
    <location>
        <begin position="69"/>
        <end position="167"/>
    </location>
</feature>
<reference evidence="3" key="1">
    <citation type="submission" date="2015-10" db="EMBL/GenBank/DDBJ databases">
        <authorList>
            <person name="Gilbert D.G."/>
        </authorList>
    </citation>
    <scope>NUCLEOTIDE SEQUENCE</scope>
</reference>
<proteinExistence type="predicted"/>
<dbReference type="InterPro" id="IPR013216">
    <property type="entry name" value="Methyltransf_11"/>
</dbReference>
<sequence length="278" mass="31138">MTNRDTQSVVSSTKAYYDGPADQIYRTIWGDNIHLGVPCSDKCPHPEAMEHTNEIMAQAVHLSPNARVLDLGCGYGSTARYLAKNYGCAITATNISENELELAWERTLEAGLDELIEYEYGDFHDLIYADDSFQVVWSQEAFLHAADKSKVLSECRRVLVPGGTLAFTDILVRSGTPEADRTRIYDRVKSPDMWDLSDYQQALEGLGLEINRTEDWSEHVARSYGWVRKQVLKNRDKLLRLVDAGTIDGTVDALGFWVEAANAGKIGWALFIAQKPQT</sequence>
<gene>
    <name evidence="3" type="ORF">MGWOODY_Clf1210</name>
</gene>
<name>A0A160VB83_9ZZZZ</name>
<dbReference type="SUPFAM" id="SSF53335">
    <property type="entry name" value="S-adenosyl-L-methionine-dependent methyltransferases"/>
    <property type="match status" value="1"/>
</dbReference>
<dbReference type="InterPro" id="IPR029063">
    <property type="entry name" value="SAM-dependent_MTases_sf"/>
</dbReference>
<dbReference type="InterPro" id="IPR050447">
    <property type="entry name" value="Erg6_SMT_methyltransf"/>
</dbReference>
<evidence type="ECO:0000313" key="3">
    <source>
        <dbReference type="EMBL" id="CUV01800.1"/>
    </source>
</evidence>
<dbReference type="GO" id="GO:0032259">
    <property type="term" value="P:methylation"/>
    <property type="evidence" value="ECO:0007669"/>
    <property type="project" value="UniProtKB-KW"/>
</dbReference>
<dbReference type="Gene3D" id="3.40.50.150">
    <property type="entry name" value="Vaccinia Virus protein VP39"/>
    <property type="match status" value="1"/>
</dbReference>
<keyword evidence="1 3" id="KW-0808">Transferase</keyword>
<dbReference type="AlphaFoldDB" id="A0A160VB83"/>
<dbReference type="EMBL" id="FAXA01000142">
    <property type="protein sequence ID" value="CUV01800.1"/>
    <property type="molecule type" value="Genomic_DNA"/>
</dbReference>
<protein>
    <submittedName>
        <fullName evidence="3">SAM-dependent methyltransferase HI0095 (UbiE paralog)</fullName>
    </submittedName>
</protein>
<dbReference type="GO" id="GO:0008757">
    <property type="term" value="F:S-adenosylmethionine-dependent methyltransferase activity"/>
    <property type="evidence" value="ECO:0007669"/>
    <property type="project" value="InterPro"/>
</dbReference>
<dbReference type="PANTHER" id="PTHR44068:SF11">
    <property type="entry name" value="GERANYL DIPHOSPHATE 2-C-METHYLTRANSFERASE"/>
    <property type="match status" value="1"/>
</dbReference>
<evidence type="ECO:0000259" key="2">
    <source>
        <dbReference type="Pfam" id="PF08241"/>
    </source>
</evidence>
<dbReference type="PANTHER" id="PTHR44068">
    <property type="entry name" value="ZGC:194242"/>
    <property type="match status" value="1"/>
</dbReference>